<evidence type="ECO:0000313" key="1">
    <source>
        <dbReference type="EMBL" id="NKY04206.1"/>
    </source>
</evidence>
<comment type="caution">
    <text evidence="1">The sequence shown here is derived from an EMBL/GenBank/DDBJ whole genome shotgun (WGS) entry which is preliminary data.</text>
</comment>
<organism evidence="1 2">
    <name type="scientific">Gordonia polyisoprenivorans</name>
    <dbReference type="NCBI Taxonomy" id="84595"/>
    <lineage>
        <taxon>Bacteria</taxon>
        <taxon>Bacillati</taxon>
        <taxon>Actinomycetota</taxon>
        <taxon>Actinomycetes</taxon>
        <taxon>Mycobacteriales</taxon>
        <taxon>Gordoniaceae</taxon>
        <taxon>Gordonia</taxon>
    </lineage>
</organism>
<protein>
    <submittedName>
        <fullName evidence="1">Uncharacterized protein</fullName>
    </submittedName>
</protein>
<sequence>MIPYIPRRDGQVNDLGVTVGIAQALEFDDCAELPEFGPPFMAHISAGALDVVAPLTATDNVGAVVASRSAATARRALKRLRKENQRAAILLDAAQYTGNSRRVGATGMSEQWVNDQFAAGLTWAMTDSGYIPKGDGESLKSVLGWGTHSDRLLVCLPLATDWLTANLDTLIEVITATGRPVALVLESESDPLRHKETVAGLIEVLRCDVPTLLLRSDTSVLGALAHGAAAVSVGVRSGLRHLYPATDGDDEVFTPPPSVYVPRLQSYYMLDKVEGGITTNPQSPVWRCSCSVCHGRSLAWLFDQSDVASAAMEHSLAAQAQIARQLLEHPAPARPGEWRDRCEQAIKNHSQLLTARSQPWKPHKAVKAWLAATPRVSV</sequence>
<dbReference type="AlphaFoldDB" id="A0A846WTD6"/>
<gene>
    <name evidence="1" type="ORF">HGA05_21795</name>
</gene>
<evidence type="ECO:0000313" key="2">
    <source>
        <dbReference type="Proteomes" id="UP000563898"/>
    </source>
</evidence>
<dbReference type="Proteomes" id="UP000563898">
    <property type="component" value="Unassembled WGS sequence"/>
</dbReference>
<dbReference type="EMBL" id="JAAXPC010000016">
    <property type="protein sequence ID" value="NKY04206.1"/>
    <property type="molecule type" value="Genomic_DNA"/>
</dbReference>
<name>A0A846WTD6_9ACTN</name>
<proteinExistence type="predicted"/>
<reference evidence="1 2" key="1">
    <citation type="submission" date="2020-04" db="EMBL/GenBank/DDBJ databases">
        <title>MicrobeNet Type strains.</title>
        <authorList>
            <person name="Nicholson A.C."/>
        </authorList>
    </citation>
    <scope>NUCLEOTIDE SEQUENCE [LARGE SCALE GENOMIC DNA]</scope>
    <source>
        <strain evidence="1 2">ATCC BAA-14</strain>
    </source>
</reference>
<dbReference type="RefSeq" id="WP_006368642.1">
    <property type="nucleotide sequence ID" value="NZ_CP073075.1"/>
</dbReference>
<accession>A0A846WTD6</accession>